<gene>
    <name evidence="3" type="ORF">E4634_10175</name>
</gene>
<keyword evidence="2" id="KW-0560">Oxidoreductase</keyword>
<keyword evidence="2" id="KW-0408">Iron</keyword>
<dbReference type="Gene3D" id="1.10.630.10">
    <property type="entry name" value="Cytochrome P450"/>
    <property type="match status" value="1"/>
</dbReference>
<keyword evidence="2" id="KW-0479">Metal-binding</keyword>
<dbReference type="AlphaFoldDB" id="A0A4Z0M1H5"/>
<name>A0A4Z0M1H5_9GAMM</name>
<dbReference type="GO" id="GO:0020037">
    <property type="term" value="F:heme binding"/>
    <property type="evidence" value="ECO:0007669"/>
    <property type="project" value="InterPro"/>
</dbReference>
<proteinExistence type="inferred from homology"/>
<keyword evidence="4" id="KW-1185">Reference proteome</keyword>
<dbReference type="PROSITE" id="PS00086">
    <property type="entry name" value="CYTOCHROME_P450"/>
    <property type="match status" value="1"/>
</dbReference>
<organism evidence="3 4">
    <name type="scientific">Mangrovimicrobium sediminis</name>
    <dbReference type="NCBI Taxonomy" id="2562682"/>
    <lineage>
        <taxon>Bacteria</taxon>
        <taxon>Pseudomonadati</taxon>
        <taxon>Pseudomonadota</taxon>
        <taxon>Gammaproteobacteria</taxon>
        <taxon>Cellvibrionales</taxon>
        <taxon>Halieaceae</taxon>
        <taxon>Mangrovimicrobium</taxon>
    </lineage>
</organism>
<protein>
    <submittedName>
        <fullName evidence="3">Cytochrome P450</fullName>
    </submittedName>
</protein>
<dbReference type="RefSeq" id="WP_135443509.1">
    <property type="nucleotide sequence ID" value="NZ_SRLE01000007.1"/>
</dbReference>
<reference evidence="3 4" key="1">
    <citation type="submission" date="2019-04" db="EMBL/GenBank/DDBJ databases">
        <title>Taxonomy of novel Haliea sp. from mangrove soil of West Coast of India.</title>
        <authorList>
            <person name="Verma A."/>
            <person name="Kumar P."/>
            <person name="Krishnamurthi S."/>
        </authorList>
    </citation>
    <scope>NUCLEOTIDE SEQUENCE [LARGE SCALE GENOMIC DNA]</scope>
    <source>
        <strain evidence="3 4">SAOS-164</strain>
    </source>
</reference>
<dbReference type="InterPro" id="IPR002397">
    <property type="entry name" value="Cyt_P450_B"/>
</dbReference>
<dbReference type="GO" id="GO:0016705">
    <property type="term" value="F:oxidoreductase activity, acting on paired donors, with incorporation or reduction of molecular oxygen"/>
    <property type="evidence" value="ECO:0007669"/>
    <property type="project" value="InterPro"/>
</dbReference>
<dbReference type="InterPro" id="IPR001128">
    <property type="entry name" value="Cyt_P450"/>
</dbReference>
<dbReference type="GO" id="GO:0004497">
    <property type="term" value="F:monooxygenase activity"/>
    <property type="evidence" value="ECO:0007669"/>
    <property type="project" value="UniProtKB-KW"/>
</dbReference>
<accession>A0A4Z0M1H5</accession>
<dbReference type="InterPro" id="IPR017972">
    <property type="entry name" value="Cyt_P450_CS"/>
</dbReference>
<dbReference type="InterPro" id="IPR036396">
    <property type="entry name" value="Cyt_P450_sf"/>
</dbReference>
<evidence type="ECO:0000313" key="3">
    <source>
        <dbReference type="EMBL" id="TGD73391.1"/>
    </source>
</evidence>
<dbReference type="PRINTS" id="PR00385">
    <property type="entry name" value="P450"/>
</dbReference>
<dbReference type="OrthoDB" id="9764248at2"/>
<evidence type="ECO:0000313" key="4">
    <source>
        <dbReference type="Proteomes" id="UP000298050"/>
    </source>
</evidence>
<dbReference type="PANTHER" id="PTHR46696">
    <property type="entry name" value="P450, PUTATIVE (EUROFUNG)-RELATED"/>
    <property type="match status" value="1"/>
</dbReference>
<dbReference type="PRINTS" id="PR00359">
    <property type="entry name" value="BP450"/>
</dbReference>
<keyword evidence="2" id="KW-0503">Monooxygenase</keyword>
<sequence length="408" mass="45705">MQAIADLDLAHLPMETPEFSADPLPYFAAARDKHPWLAQCLFGHVIHEYEAMKDLLMMDEFMAPAQEMVVQIMQAEGTPWGRLASNVLLAQTGDNHRRQRQVLTPLFSPRQAKLSRELMRGTIRQLLDEWAPRGEFDFEAFISLYPIGVMCAMLGSPREALPGLRQSLETLGLSMSMDPDLLPALQEATNHIDTFGQQLVAARRAGERPAQGGELLDILVDALDAGGLDERELYDLLIFLFVGGYDTSKNVLTLLMFEMLRYPDIYVRCAEDEAYCGKVVEEAMRFHGVANIPRMTTQDLDYRGVRIPAGSMLFIPASLAGRDPGAFGEADRFDPERAQQNRHLGFGRGMHICLGQHIARAQMEVGLHEVAKRLRQPRLADADLAWRPFFGVWGLQGLPIWFEDAGPA</sequence>
<evidence type="ECO:0000256" key="2">
    <source>
        <dbReference type="RuleBase" id="RU000461"/>
    </source>
</evidence>
<dbReference type="EMBL" id="SRLE01000007">
    <property type="protein sequence ID" value="TGD73391.1"/>
    <property type="molecule type" value="Genomic_DNA"/>
</dbReference>
<comment type="similarity">
    <text evidence="1 2">Belongs to the cytochrome P450 family.</text>
</comment>
<keyword evidence="2" id="KW-0349">Heme</keyword>
<dbReference type="SUPFAM" id="SSF48264">
    <property type="entry name" value="Cytochrome P450"/>
    <property type="match status" value="1"/>
</dbReference>
<evidence type="ECO:0000256" key="1">
    <source>
        <dbReference type="ARBA" id="ARBA00010617"/>
    </source>
</evidence>
<comment type="caution">
    <text evidence="3">The sequence shown here is derived from an EMBL/GenBank/DDBJ whole genome shotgun (WGS) entry which is preliminary data.</text>
</comment>
<dbReference type="Proteomes" id="UP000298050">
    <property type="component" value="Unassembled WGS sequence"/>
</dbReference>
<dbReference type="PANTHER" id="PTHR46696:SF6">
    <property type="entry name" value="P450, PUTATIVE (EUROFUNG)-RELATED"/>
    <property type="match status" value="1"/>
</dbReference>
<dbReference type="Pfam" id="PF00067">
    <property type="entry name" value="p450"/>
    <property type="match status" value="1"/>
</dbReference>
<dbReference type="GO" id="GO:0005506">
    <property type="term" value="F:iron ion binding"/>
    <property type="evidence" value="ECO:0007669"/>
    <property type="project" value="InterPro"/>
</dbReference>